<dbReference type="EMBL" id="UINC01001500">
    <property type="protein sequence ID" value="SUZ82288.1"/>
    <property type="molecule type" value="Genomic_DNA"/>
</dbReference>
<feature type="region of interest" description="Disordered" evidence="1">
    <location>
        <begin position="324"/>
        <end position="347"/>
    </location>
</feature>
<dbReference type="AlphaFoldDB" id="A0A381QUF4"/>
<keyword evidence="2" id="KW-0812">Transmembrane</keyword>
<name>A0A381QUF4_9ZZZZ</name>
<keyword evidence="2" id="KW-0472">Membrane</keyword>
<feature type="compositionally biased region" description="Basic and acidic residues" evidence="1">
    <location>
        <begin position="325"/>
        <end position="347"/>
    </location>
</feature>
<protein>
    <submittedName>
        <fullName evidence="3">Uncharacterized protein</fullName>
    </submittedName>
</protein>
<proteinExistence type="predicted"/>
<evidence type="ECO:0000256" key="1">
    <source>
        <dbReference type="SAM" id="MobiDB-lite"/>
    </source>
</evidence>
<keyword evidence="2" id="KW-1133">Transmembrane helix</keyword>
<sequence>MISLILSENHIHYAQWETISGSQSIDLVGSLPLKTPLSEFKPGTEEFTAMLGSEFSKLSMHIDMVGKEIILTIPDWIVHQEFITLDKDLIAPETRQYLEWISENRWGGKASHFNTLGYWVKSDKLDKNYVRKTLIPSNVVGTLKLTIAEQGAKPTWMGTNSEALLNAQEKGDIILVKSSGLSYELFYRYKQEVGWAKIRFIKNVPHIQSIRGRKRSINTLLKRLDLYINGESDWLGYDIAYINQLSAGRRKYWERNEEYADSPMLQPFDRVNISGEVSFENLSVLHLNVLTSIIGTIDKLPLINLFNEPGITQYEEGMDIPQIQSEKDGKDYSTDIDQQDNKKEDSEIKKSTVHSSMLTWILFTIAVAVFAYWIFSKEYPQTINYRDHILKLSKESYSMANSANIIIDAIPDSSLIEAKVVNMTLHLEMVRTDTLNPISFINGNEISFYQDEVLCCGGTKHIYDYVLYPNDQKADKNWLTIEDLKIIFEDYPMDTEIEDLSTTNRNFLVFDRLRIKASSKDNLIRALELSTNLSENILLRKIVITNNPEDPRVKGKLYIAVIKEPSSGFWVFNIQNTIKDIKNLIMNIDLQSIVN</sequence>
<feature type="non-terminal residue" evidence="3">
    <location>
        <position position="1"/>
    </location>
</feature>
<reference evidence="3" key="1">
    <citation type="submission" date="2018-05" db="EMBL/GenBank/DDBJ databases">
        <authorList>
            <person name="Lanie J.A."/>
            <person name="Ng W.-L."/>
            <person name="Kazmierczak K.M."/>
            <person name="Andrzejewski T.M."/>
            <person name="Davidsen T.M."/>
            <person name="Wayne K.J."/>
            <person name="Tettelin H."/>
            <person name="Glass J.I."/>
            <person name="Rusch D."/>
            <person name="Podicherti R."/>
            <person name="Tsui H.-C.T."/>
            <person name="Winkler M.E."/>
        </authorList>
    </citation>
    <scope>NUCLEOTIDE SEQUENCE</scope>
</reference>
<gene>
    <name evidence="3" type="ORF">METZ01_LOCUS35142</name>
</gene>
<feature type="transmembrane region" description="Helical" evidence="2">
    <location>
        <begin position="357"/>
        <end position="375"/>
    </location>
</feature>
<organism evidence="3">
    <name type="scientific">marine metagenome</name>
    <dbReference type="NCBI Taxonomy" id="408172"/>
    <lineage>
        <taxon>unclassified sequences</taxon>
        <taxon>metagenomes</taxon>
        <taxon>ecological metagenomes</taxon>
    </lineage>
</organism>
<evidence type="ECO:0000313" key="3">
    <source>
        <dbReference type="EMBL" id="SUZ82288.1"/>
    </source>
</evidence>
<feature type="non-terminal residue" evidence="3">
    <location>
        <position position="595"/>
    </location>
</feature>
<evidence type="ECO:0000256" key="2">
    <source>
        <dbReference type="SAM" id="Phobius"/>
    </source>
</evidence>
<accession>A0A381QUF4</accession>